<dbReference type="InterPro" id="IPR000014">
    <property type="entry name" value="PAS"/>
</dbReference>
<dbReference type="InterPro" id="IPR050482">
    <property type="entry name" value="Sensor_HK_TwoCompSys"/>
</dbReference>
<accession>A0A1J5QHK8</accession>
<keyword evidence="5 11" id="KW-0418">Kinase</keyword>
<dbReference type="Pfam" id="PF07730">
    <property type="entry name" value="HisKA_3"/>
    <property type="match status" value="1"/>
</dbReference>
<dbReference type="GO" id="GO:0000155">
    <property type="term" value="F:phosphorelay sensor kinase activity"/>
    <property type="evidence" value="ECO:0007669"/>
    <property type="project" value="InterPro"/>
</dbReference>
<dbReference type="PANTHER" id="PTHR24421">
    <property type="entry name" value="NITRATE/NITRITE SENSOR PROTEIN NARX-RELATED"/>
    <property type="match status" value="1"/>
</dbReference>
<keyword evidence="6" id="KW-1133">Transmembrane helix</keyword>
<dbReference type="EMBL" id="MLJW01000743">
    <property type="protein sequence ID" value="OIQ83025.1"/>
    <property type="molecule type" value="Genomic_DNA"/>
</dbReference>
<dbReference type="NCBIfam" id="TIGR00229">
    <property type="entry name" value="sensory_box"/>
    <property type="match status" value="1"/>
</dbReference>
<feature type="transmembrane region" description="Helical" evidence="6">
    <location>
        <begin position="153"/>
        <end position="171"/>
    </location>
</feature>
<organism evidence="11">
    <name type="scientific">mine drainage metagenome</name>
    <dbReference type="NCBI Taxonomy" id="410659"/>
    <lineage>
        <taxon>unclassified sequences</taxon>
        <taxon>metagenomes</taxon>
        <taxon>ecological metagenomes</taxon>
    </lineage>
</organism>
<dbReference type="GO" id="GO:0016020">
    <property type="term" value="C:membrane"/>
    <property type="evidence" value="ECO:0007669"/>
    <property type="project" value="InterPro"/>
</dbReference>
<evidence type="ECO:0000256" key="2">
    <source>
        <dbReference type="ARBA" id="ARBA00012438"/>
    </source>
</evidence>
<dbReference type="SUPFAM" id="SSF158472">
    <property type="entry name" value="HAMP domain-like"/>
    <property type="match status" value="1"/>
</dbReference>
<dbReference type="AlphaFoldDB" id="A0A1J5QHK8"/>
<dbReference type="InterPro" id="IPR032244">
    <property type="entry name" value="LapD_MoxY_N"/>
</dbReference>
<dbReference type="SMART" id="SM00086">
    <property type="entry name" value="PAC"/>
    <property type="match status" value="1"/>
</dbReference>
<dbReference type="SUPFAM" id="SSF55874">
    <property type="entry name" value="ATPase domain of HSP90 chaperone/DNA topoisomerase II/histidine kinase"/>
    <property type="match status" value="1"/>
</dbReference>
<evidence type="ECO:0000259" key="10">
    <source>
        <dbReference type="PROSITE" id="PS50885"/>
    </source>
</evidence>
<dbReference type="CDD" id="cd06225">
    <property type="entry name" value="HAMP"/>
    <property type="match status" value="1"/>
</dbReference>
<dbReference type="InterPro" id="IPR013767">
    <property type="entry name" value="PAS_fold"/>
</dbReference>
<evidence type="ECO:0000259" key="8">
    <source>
        <dbReference type="PROSITE" id="PS50112"/>
    </source>
</evidence>
<evidence type="ECO:0000259" key="9">
    <source>
        <dbReference type="PROSITE" id="PS50113"/>
    </source>
</evidence>
<gene>
    <name evidence="11" type="primary">nreB_12</name>
    <name evidence="11" type="ORF">GALL_351720</name>
</gene>
<feature type="domain" description="PAS" evidence="8">
    <location>
        <begin position="225"/>
        <end position="281"/>
    </location>
</feature>
<keyword evidence="6" id="KW-0812">Transmembrane</keyword>
<dbReference type="PROSITE" id="PS50109">
    <property type="entry name" value="HIS_KIN"/>
    <property type="match status" value="1"/>
</dbReference>
<dbReference type="SMART" id="SM00387">
    <property type="entry name" value="HATPase_c"/>
    <property type="match status" value="1"/>
</dbReference>
<dbReference type="Pfam" id="PF00989">
    <property type="entry name" value="PAS"/>
    <property type="match status" value="1"/>
</dbReference>
<evidence type="ECO:0000256" key="5">
    <source>
        <dbReference type="ARBA" id="ARBA00022777"/>
    </source>
</evidence>
<evidence type="ECO:0000256" key="1">
    <source>
        <dbReference type="ARBA" id="ARBA00000085"/>
    </source>
</evidence>
<protein>
    <recommendedName>
        <fullName evidence="2">histidine kinase</fullName>
        <ecNumber evidence="2">2.7.13.3</ecNumber>
    </recommendedName>
</protein>
<evidence type="ECO:0000256" key="3">
    <source>
        <dbReference type="ARBA" id="ARBA00022553"/>
    </source>
</evidence>
<dbReference type="SMART" id="SM00091">
    <property type="entry name" value="PAS"/>
    <property type="match status" value="1"/>
</dbReference>
<dbReference type="PROSITE" id="PS50112">
    <property type="entry name" value="PAS"/>
    <property type="match status" value="1"/>
</dbReference>
<dbReference type="Gene3D" id="3.30.450.20">
    <property type="entry name" value="PAS domain"/>
    <property type="match status" value="1"/>
</dbReference>
<dbReference type="Gene3D" id="1.20.5.1930">
    <property type="match status" value="1"/>
</dbReference>
<evidence type="ECO:0000256" key="6">
    <source>
        <dbReference type="SAM" id="Phobius"/>
    </source>
</evidence>
<dbReference type="InterPro" id="IPR011712">
    <property type="entry name" value="Sig_transdc_His_kin_sub3_dim/P"/>
</dbReference>
<dbReference type="SUPFAM" id="SSF55785">
    <property type="entry name" value="PYP-like sensor domain (PAS domain)"/>
    <property type="match status" value="1"/>
</dbReference>
<dbReference type="InterPro" id="IPR005467">
    <property type="entry name" value="His_kinase_dom"/>
</dbReference>
<dbReference type="Pfam" id="PF02518">
    <property type="entry name" value="HATPase_c"/>
    <property type="match status" value="1"/>
</dbReference>
<sequence length="572" mass="64340">MSLRLRLHLLITALSLAFLVAAGWVIVNDTRDSIRERVEAATRVTVQLLDTVIVSSYQNPEWGYTHEVLKSFLQSLGYVRSNHITLQDLRGHLLYESPPTKYRSDVVPPDWFVKLVEPRQEVVKRRIRFGLLEVDSSSIGSIREAWSGMRRQMWIAFGFFLLLNGMVYWMLGRALKPVGSILGAIHRMEQGDLTVRLPEFKLPEFTRIGQNLNRMAESLETSTEENRRLALIVKQTGDAILIHDLDGNISFWNPAAERLFGYAQQDIIGHSAARLAPAEREGELTQNLAAISQRRLIENYDTQRVTRDGRLIDVSLSAAPMIDPHDGRVIGEICTMRDITERKHAIEAERRLEENRQLTHLIQRHIEDERRSLSRELHDELGQYVTAVKTFAVGIANKTQEPMPDVAAHARTIVAAADHIYDGMHNIIRQLRPGALDNLGLSEALRDSVAEWQSQHPEVRFSLNFSGKLDSLGETLNINLYRIVQESVTNALRYAQASTLEISFAEQENGALQLSIKDNGVGMNICNVDQSQHFGLLGMRERMQSLNGTFSLDSAPGEGTCITVTVPAGAKA</sequence>
<dbReference type="GO" id="GO:0006355">
    <property type="term" value="P:regulation of DNA-templated transcription"/>
    <property type="evidence" value="ECO:0007669"/>
    <property type="project" value="InterPro"/>
</dbReference>
<dbReference type="InterPro" id="IPR000700">
    <property type="entry name" value="PAS-assoc_C"/>
</dbReference>
<dbReference type="Gene3D" id="6.10.340.10">
    <property type="match status" value="1"/>
</dbReference>
<dbReference type="Pfam" id="PF16448">
    <property type="entry name" value="LapD_MoxY_N"/>
    <property type="match status" value="1"/>
</dbReference>
<dbReference type="Gene3D" id="3.30.565.10">
    <property type="entry name" value="Histidine kinase-like ATPase, C-terminal domain"/>
    <property type="match status" value="1"/>
</dbReference>
<dbReference type="InterPro" id="IPR001610">
    <property type="entry name" value="PAC"/>
</dbReference>
<feature type="domain" description="HAMP" evidence="10">
    <location>
        <begin position="172"/>
        <end position="224"/>
    </location>
</feature>
<dbReference type="PANTHER" id="PTHR24421:SF58">
    <property type="entry name" value="SIGNAL TRANSDUCTION HISTIDINE-PROTEIN KINASE_PHOSPHATASE UHPB"/>
    <property type="match status" value="1"/>
</dbReference>
<feature type="transmembrane region" description="Helical" evidence="6">
    <location>
        <begin position="6"/>
        <end position="27"/>
    </location>
</feature>
<comment type="catalytic activity">
    <reaction evidence="1">
        <text>ATP + protein L-histidine = ADP + protein N-phospho-L-histidine.</text>
        <dbReference type="EC" id="2.7.13.3"/>
    </reaction>
</comment>
<dbReference type="GO" id="GO:0046983">
    <property type="term" value="F:protein dimerization activity"/>
    <property type="evidence" value="ECO:0007669"/>
    <property type="project" value="InterPro"/>
</dbReference>
<evidence type="ECO:0000313" key="11">
    <source>
        <dbReference type="EMBL" id="OIQ83025.1"/>
    </source>
</evidence>
<dbReference type="InterPro" id="IPR036890">
    <property type="entry name" value="HATPase_C_sf"/>
</dbReference>
<reference evidence="11" key="1">
    <citation type="submission" date="2016-10" db="EMBL/GenBank/DDBJ databases">
        <title>Sequence of Gallionella enrichment culture.</title>
        <authorList>
            <person name="Poehlein A."/>
            <person name="Muehling M."/>
            <person name="Daniel R."/>
        </authorList>
    </citation>
    <scope>NUCLEOTIDE SEQUENCE</scope>
</reference>
<evidence type="ECO:0000259" key="7">
    <source>
        <dbReference type="PROSITE" id="PS50109"/>
    </source>
</evidence>
<dbReference type="Pfam" id="PF00672">
    <property type="entry name" value="HAMP"/>
    <property type="match status" value="1"/>
</dbReference>
<name>A0A1J5QHK8_9ZZZZ</name>
<dbReference type="InterPro" id="IPR003594">
    <property type="entry name" value="HATPase_dom"/>
</dbReference>
<evidence type="ECO:0000256" key="4">
    <source>
        <dbReference type="ARBA" id="ARBA00022679"/>
    </source>
</evidence>
<dbReference type="PROSITE" id="PS50113">
    <property type="entry name" value="PAC"/>
    <property type="match status" value="1"/>
</dbReference>
<dbReference type="EC" id="2.7.13.3" evidence="2"/>
<dbReference type="CDD" id="cd16917">
    <property type="entry name" value="HATPase_UhpB-NarQ-NarX-like"/>
    <property type="match status" value="1"/>
</dbReference>
<dbReference type="CDD" id="cd00130">
    <property type="entry name" value="PAS"/>
    <property type="match status" value="1"/>
</dbReference>
<keyword evidence="3" id="KW-0597">Phosphoprotein</keyword>
<dbReference type="PROSITE" id="PS50885">
    <property type="entry name" value="HAMP"/>
    <property type="match status" value="1"/>
</dbReference>
<comment type="caution">
    <text evidence="11">The sequence shown here is derived from an EMBL/GenBank/DDBJ whole genome shotgun (WGS) entry which is preliminary data.</text>
</comment>
<dbReference type="SMART" id="SM00304">
    <property type="entry name" value="HAMP"/>
    <property type="match status" value="1"/>
</dbReference>
<dbReference type="InterPro" id="IPR003660">
    <property type="entry name" value="HAMP_dom"/>
</dbReference>
<keyword evidence="4 11" id="KW-0808">Transferase</keyword>
<feature type="domain" description="PAC" evidence="9">
    <location>
        <begin position="298"/>
        <end position="351"/>
    </location>
</feature>
<feature type="domain" description="Histidine kinase" evidence="7">
    <location>
        <begin position="372"/>
        <end position="570"/>
    </location>
</feature>
<dbReference type="InterPro" id="IPR035965">
    <property type="entry name" value="PAS-like_dom_sf"/>
</dbReference>
<keyword evidence="6" id="KW-0472">Membrane</keyword>
<proteinExistence type="predicted"/>